<dbReference type="EMBL" id="JADCNM010000003">
    <property type="protein sequence ID" value="KAG0491128.1"/>
    <property type="molecule type" value="Genomic_DNA"/>
</dbReference>
<comment type="similarity">
    <text evidence="1 6">Belongs to the AAA ATPase family. PCH2 subfamily.</text>
</comment>
<dbReference type="GO" id="GO:0005634">
    <property type="term" value="C:nucleus"/>
    <property type="evidence" value="ECO:0007669"/>
    <property type="project" value="UniProtKB-SubCell"/>
</dbReference>
<protein>
    <recommendedName>
        <fullName evidence="6">Pachytene checkpoint protein 2 homolog</fullName>
    </recommendedName>
</protein>
<dbReference type="PROSITE" id="PS00674">
    <property type="entry name" value="AAA"/>
    <property type="match status" value="1"/>
</dbReference>
<dbReference type="Pfam" id="PF23563">
    <property type="entry name" value="TRIP13_N"/>
    <property type="match status" value="1"/>
</dbReference>
<dbReference type="SMART" id="SM00382">
    <property type="entry name" value="AAA"/>
    <property type="match status" value="1"/>
</dbReference>
<gene>
    <name evidence="9" type="ORF">HPP92_007991</name>
</gene>
<dbReference type="InterPro" id="IPR058249">
    <property type="entry name" value="Pch2_C"/>
</dbReference>
<reference evidence="9 10" key="1">
    <citation type="journal article" date="2020" name="Nat. Food">
        <title>A phased Vanilla planifolia genome enables genetic improvement of flavour and production.</title>
        <authorList>
            <person name="Hasing T."/>
            <person name="Tang H."/>
            <person name="Brym M."/>
            <person name="Khazi F."/>
            <person name="Huang T."/>
            <person name="Chambers A.H."/>
        </authorList>
    </citation>
    <scope>NUCLEOTIDE SEQUENCE [LARGE SCALE GENOMIC DNA]</scope>
    <source>
        <tissue evidence="9">Leaf</tissue>
    </source>
</reference>
<dbReference type="Proteomes" id="UP000639772">
    <property type="component" value="Chromosome 3"/>
</dbReference>
<keyword evidence="4 6" id="KW-0469">Meiosis</keyword>
<accession>A0A835RIJ6</accession>
<evidence type="ECO:0000313" key="9">
    <source>
        <dbReference type="EMBL" id="KAG0491128.1"/>
    </source>
</evidence>
<evidence type="ECO:0000313" key="10">
    <source>
        <dbReference type="Proteomes" id="UP000639772"/>
    </source>
</evidence>
<dbReference type="AlphaFoldDB" id="A0A835RIJ6"/>
<evidence type="ECO:0000256" key="7">
    <source>
        <dbReference type="SAM" id="MobiDB-lite"/>
    </source>
</evidence>
<dbReference type="Gene3D" id="3.40.50.300">
    <property type="entry name" value="P-loop containing nucleotide triphosphate hydrolases"/>
    <property type="match status" value="1"/>
</dbReference>
<dbReference type="GO" id="GO:0051598">
    <property type="term" value="P:meiotic recombination checkpoint signaling"/>
    <property type="evidence" value="ECO:0007669"/>
    <property type="project" value="TreeGrafter"/>
</dbReference>
<dbReference type="GO" id="GO:0016887">
    <property type="term" value="F:ATP hydrolysis activity"/>
    <property type="evidence" value="ECO:0007669"/>
    <property type="project" value="InterPro"/>
</dbReference>
<feature type="region of interest" description="Disordered" evidence="7">
    <location>
        <begin position="1"/>
        <end position="22"/>
    </location>
</feature>
<feature type="domain" description="AAA+ ATPase" evidence="8">
    <location>
        <begin position="190"/>
        <end position="368"/>
    </location>
</feature>
<name>A0A835RIJ6_VANPL</name>
<keyword evidence="6" id="KW-0539">Nucleus</keyword>
<comment type="function">
    <text evidence="6">Plays a key role in chromosome recombination during meiosis.</text>
</comment>
<dbReference type="GO" id="GO:0007131">
    <property type="term" value="P:reciprocal meiotic recombination"/>
    <property type="evidence" value="ECO:0007669"/>
    <property type="project" value="UniProtKB-UniRule"/>
</dbReference>
<evidence type="ECO:0000256" key="5">
    <source>
        <dbReference type="RuleBase" id="RU003651"/>
    </source>
</evidence>
<dbReference type="Pfam" id="PF00004">
    <property type="entry name" value="AAA"/>
    <property type="match status" value="2"/>
</dbReference>
<evidence type="ECO:0000256" key="4">
    <source>
        <dbReference type="ARBA" id="ARBA00023254"/>
    </source>
</evidence>
<evidence type="ECO:0000256" key="1">
    <source>
        <dbReference type="ARBA" id="ARBA00007271"/>
    </source>
</evidence>
<dbReference type="InterPro" id="IPR044539">
    <property type="entry name" value="Pch2-like"/>
</dbReference>
<sequence>MMSSPMEVAVQEVSADSETTDPERAIAFASNPISPEDKVLVSVEVCMKSHSTARAEDVRMAIESMLEKRSLSYADGPVPVPTDDSFLADNVGSISICDTDEWVENHKILLFWQVKPVVHVFQLSEEGPGEDPSGEDMLSCFCEWVLPAKEFDRLWESLIYETGLKQRLLRYASSALLFTEKGVDPCLVSWNRIILLHGPPGTGKTSLCKALAQKLSIRFKSRYSLCQLVEVNAHSLFSKWFSESGKLVAKLFQKIQDMVEDESNLVFVLMDEVESLAAARHAALSGSEPSDSIRISNIQSVILNIVCVKTDISLYDSAIKVVNALLTQMDRLKSWPNVIIMTTSNITDAIDVAFVDRADIRAYVGPPALQARYEILRSCLQELLRTGILKFPQDHEDHVLLNYSTLKEKLNTSELEKPQESLLLCWKLLEAAEACQGLSGRTLRKLPFLTHAALPSPSCCETSKFVHTLIEIAKREVSELHA</sequence>
<dbReference type="Pfam" id="PF23242">
    <property type="entry name" value="AAA_lid_TRIP13_C"/>
    <property type="match status" value="1"/>
</dbReference>
<evidence type="ECO:0000256" key="3">
    <source>
        <dbReference type="ARBA" id="ARBA00022840"/>
    </source>
</evidence>
<dbReference type="InterPro" id="IPR003959">
    <property type="entry name" value="ATPase_AAA_core"/>
</dbReference>
<dbReference type="OrthoDB" id="10042665at2759"/>
<evidence type="ECO:0000256" key="2">
    <source>
        <dbReference type="ARBA" id="ARBA00022741"/>
    </source>
</evidence>
<dbReference type="InterPro" id="IPR003593">
    <property type="entry name" value="AAA+_ATPase"/>
</dbReference>
<dbReference type="InterPro" id="IPR027417">
    <property type="entry name" value="P-loop_NTPase"/>
</dbReference>
<organism evidence="9 10">
    <name type="scientific">Vanilla planifolia</name>
    <name type="common">Vanilla</name>
    <dbReference type="NCBI Taxonomy" id="51239"/>
    <lineage>
        <taxon>Eukaryota</taxon>
        <taxon>Viridiplantae</taxon>
        <taxon>Streptophyta</taxon>
        <taxon>Embryophyta</taxon>
        <taxon>Tracheophyta</taxon>
        <taxon>Spermatophyta</taxon>
        <taxon>Magnoliopsida</taxon>
        <taxon>Liliopsida</taxon>
        <taxon>Asparagales</taxon>
        <taxon>Orchidaceae</taxon>
        <taxon>Vanilloideae</taxon>
        <taxon>Vanilleae</taxon>
        <taxon>Vanilla</taxon>
    </lineage>
</organism>
<comment type="caution">
    <text evidence="9">The sequence shown here is derived from an EMBL/GenBank/DDBJ whole genome shotgun (WGS) entry which is preliminary data.</text>
</comment>
<dbReference type="PANTHER" id="PTHR45991">
    <property type="entry name" value="PACHYTENE CHECKPOINT PROTEIN 2"/>
    <property type="match status" value="1"/>
</dbReference>
<keyword evidence="2 5" id="KW-0547">Nucleotide-binding</keyword>
<dbReference type="GO" id="GO:0005694">
    <property type="term" value="C:chromosome"/>
    <property type="evidence" value="ECO:0007669"/>
    <property type="project" value="TreeGrafter"/>
</dbReference>
<dbReference type="SUPFAM" id="SSF52540">
    <property type="entry name" value="P-loop containing nucleoside triphosphate hydrolases"/>
    <property type="match status" value="1"/>
</dbReference>
<dbReference type="PANTHER" id="PTHR45991:SF1">
    <property type="entry name" value="PACHYTENE CHECKPOINT PROTEIN 2 HOMOLOG"/>
    <property type="match status" value="1"/>
</dbReference>
<proteinExistence type="inferred from homology"/>
<dbReference type="InterPro" id="IPR003960">
    <property type="entry name" value="ATPase_AAA_CS"/>
</dbReference>
<dbReference type="GO" id="GO:0005524">
    <property type="term" value="F:ATP binding"/>
    <property type="evidence" value="ECO:0007669"/>
    <property type="project" value="UniProtKB-KW"/>
</dbReference>
<evidence type="ECO:0000259" key="8">
    <source>
        <dbReference type="SMART" id="SM00382"/>
    </source>
</evidence>
<dbReference type="CDD" id="cd19508">
    <property type="entry name" value="RecA-like_Pch2-like"/>
    <property type="match status" value="1"/>
</dbReference>
<keyword evidence="3 5" id="KW-0067">ATP-binding</keyword>
<comment type="subcellular location">
    <subcellularLocation>
        <location evidence="6">Nucleus</location>
    </subcellularLocation>
</comment>
<evidence type="ECO:0000256" key="6">
    <source>
        <dbReference type="RuleBase" id="RU369050"/>
    </source>
</evidence>